<evidence type="ECO:0000259" key="2">
    <source>
        <dbReference type="PROSITE" id="PS50022"/>
    </source>
</evidence>
<dbReference type="Gene3D" id="2.60.120.260">
    <property type="entry name" value="Galactose-binding domain-like"/>
    <property type="match status" value="1"/>
</dbReference>
<dbReference type="Pfam" id="PF00754">
    <property type="entry name" value="F5_F8_type_C"/>
    <property type="match status" value="1"/>
</dbReference>
<gene>
    <name evidence="4" type="ORF">OS493_031301</name>
</gene>
<dbReference type="CDD" id="cd00057">
    <property type="entry name" value="FA58C"/>
    <property type="match status" value="1"/>
</dbReference>
<dbReference type="Pfam" id="PF00024">
    <property type="entry name" value="PAN_1"/>
    <property type="match status" value="1"/>
</dbReference>
<keyword evidence="5" id="KW-1185">Reference proteome</keyword>
<feature type="domain" description="Apple" evidence="3">
    <location>
        <begin position="28"/>
        <end position="105"/>
    </location>
</feature>
<organism evidence="4 5">
    <name type="scientific">Desmophyllum pertusum</name>
    <dbReference type="NCBI Taxonomy" id="174260"/>
    <lineage>
        <taxon>Eukaryota</taxon>
        <taxon>Metazoa</taxon>
        <taxon>Cnidaria</taxon>
        <taxon>Anthozoa</taxon>
        <taxon>Hexacorallia</taxon>
        <taxon>Scleractinia</taxon>
        <taxon>Caryophylliina</taxon>
        <taxon>Caryophylliidae</taxon>
        <taxon>Desmophyllum</taxon>
    </lineage>
</organism>
<name>A0A9W9YWB7_9CNID</name>
<dbReference type="InterPro" id="IPR003609">
    <property type="entry name" value="Pan_app"/>
</dbReference>
<dbReference type="PROSITE" id="PS01285">
    <property type="entry name" value="FA58C_1"/>
    <property type="match status" value="1"/>
</dbReference>
<dbReference type="InterPro" id="IPR000421">
    <property type="entry name" value="FA58C"/>
</dbReference>
<dbReference type="PROSITE" id="PS50022">
    <property type="entry name" value="FA58C_3"/>
    <property type="match status" value="1"/>
</dbReference>
<dbReference type="SUPFAM" id="SSF57414">
    <property type="entry name" value="Hairpin loop containing domain-like"/>
    <property type="match status" value="1"/>
</dbReference>
<dbReference type="PROSITE" id="PS50948">
    <property type="entry name" value="PAN"/>
    <property type="match status" value="1"/>
</dbReference>
<dbReference type="PANTHER" id="PTHR24543:SF291">
    <property type="entry name" value="SMOKE ALARM, ISOFORM D"/>
    <property type="match status" value="1"/>
</dbReference>
<dbReference type="InterPro" id="IPR008979">
    <property type="entry name" value="Galactose-bd-like_sf"/>
</dbReference>
<dbReference type="CDD" id="cd01099">
    <property type="entry name" value="PAN_AP_HGF"/>
    <property type="match status" value="1"/>
</dbReference>
<dbReference type="PANTHER" id="PTHR24543">
    <property type="entry name" value="MULTICOPPER OXIDASE-RELATED"/>
    <property type="match status" value="1"/>
</dbReference>
<dbReference type="EMBL" id="MU826861">
    <property type="protein sequence ID" value="KAJ7370566.1"/>
    <property type="molecule type" value="Genomic_DNA"/>
</dbReference>
<evidence type="ECO:0000313" key="4">
    <source>
        <dbReference type="EMBL" id="KAJ7370566.1"/>
    </source>
</evidence>
<dbReference type="Gene3D" id="3.50.4.10">
    <property type="entry name" value="Hepatocyte Growth Factor"/>
    <property type="match status" value="1"/>
</dbReference>
<feature type="signal peptide" evidence="1">
    <location>
        <begin position="1"/>
        <end position="23"/>
    </location>
</feature>
<sequence length="245" mass="27583">MSRTECIIATLFVIIWRVQVTLASVTQCKDATYSISNRILANHAFLTKPSPNIEDCVIMCIEHRLCESSNYYRKTKVCELNDKTVISNPEDMVDFEWAIYMTNNVRILPCYDFDFECGRQADICHLKKGGNMCKECGGALGLENGKIPDAAITASSSFNFALAPNRVRLNSPSAWSIANSPRGPHWLQVDLGRIMAIKKVATQGRRIDSHRQWVKSYKVSSREDGGNWAVYMENNAVKVSTTVLY</sequence>
<keyword evidence="1" id="KW-0732">Signal</keyword>
<feature type="domain" description="F5/8 type C" evidence="2">
    <location>
        <begin position="133"/>
        <end position="245"/>
    </location>
</feature>
<comment type="caution">
    <text evidence="4">The sequence shown here is derived from an EMBL/GenBank/DDBJ whole genome shotgun (WGS) entry which is preliminary data.</text>
</comment>
<evidence type="ECO:0000313" key="5">
    <source>
        <dbReference type="Proteomes" id="UP001163046"/>
    </source>
</evidence>
<feature type="chain" id="PRO_5040846352" evidence="1">
    <location>
        <begin position="24"/>
        <end position="245"/>
    </location>
</feature>
<reference evidence="4" key="1">
    <citation type="submission" date="2023-01" db="EMBL/GenBank/DDBJ databases">
        <title>Genome assembly of the deep-sea coral Lophelia pertusa.</title>
        <authorList>
            <person name="Herrera S."/>
            <person name="Cordes E."/>
        </authorList>
    </citation>
    <scope>NUCLEOTIDE SEQUENCE</scope>
    <source>
        <strain evidence="4">USNM1676648</strain>
        <tissue evidence="4">Polyp</tissue>
    </source>
</reference>
<dbReference type="SUPFAM" id="SSF49785">
    <property type="entry name" value="Galactose-binding domain-like"/>
    <property type="match status" value="1"/>
</dbReference>
<dbReference type="AlphaFoldDB" id="A0A9W9YWB7"/>
<proteinExistence type="predicted"/>
<dbReference type="SMART" id="SM00473">
    <property type="entry name" value="PAN_AP"/>
    <property type="match status" value="1"/>
</dbReference>
<dbReference type="Proteomes" id="UP001163046">
    <property type="component" value="Unassembled WGS sequence"/>
</dbReference>
<evidence type="ECO:0000256" key="1">
    <source>
        <dbReference type="SAM" id="SignalP"/>
    </source>
</evidence>
<evidence type="ECO:0000259" key="3">
    <source>
        <dbReference type="PROSITE" id="PS50948"/>
    </source>
</evidence>
<protein>
    <submittedName>
        <fullName evidence="4">Uncharacterized protein</fullName>
    </submittedName>
</protein>
<accession>A0A9W9YWB7</accession>
<dbReference type="OrthoDB" id="5958890at2759"/>